<name>A0A4Y8UHX0_9GAMM</name>
<keyword evidence="2" id="KW-1185">Reference proteome</keyword>
<comment type="caution">
    <text evidence="1">The sequence shown here is derived from an EMBL/GenBank/DDBJ whole genome shotgun (WGS) entry which is preliminary data.</text>
</comment>
<dbReference type="InterPro" id="IPR010710">
    <property type="entry name" value="DUF1289"/>
</dbReference>
<evidence type="ECO:0000313" key="2">
    <source>
        <dbReference type="Proteomes" id="UP000298133"/>
    </source>
</evidence>
<dbReference type="Pfam" id="PF06945">
    <property type="entry name" value="DUF1289"/>
    <property type="match status" value="1"/>
</dbReference>
<dbReference type="OrthoDB" id="9811423at2"/>
<dbReference type="Proteomes" id="UP000298133">
    <property type="component" value="Unassembled WGS sequence"/>
</dbReference>
<dbReference type="EMBL" id="SPIA01000001">
    <property type="protein sequence ID" value="TFH68405.1"/>
    <property type="molecule type" value="Genomic_DNA"/>
</dbReference>
<accession>A0A4Y8UHX0</accession>
<sequence>MNPNATVKSPCVSVCLLNDDDICLGCYRTAEEIRLWMSYDNRQREEVNRTAAERGQQLNPFA</sequence>
<protein>
    <submittedName>
        <fullName evidence="1">DUF1289 domain-containing protein</fullName>
    </submittedName>
</protein>
<proteinExistence type="predicted"/>
<dbReference type="AlphaFoldDB" id="A0A4Y8UHX0"/>
<gene>
    <name evidence="1" type="ORF">E3W66_00100</name>
</gene>
<reference evidence="1 2" key="1">
    <citation type="submission" date="2019-03" db="EMBL/GenBank/DDBJ databases">
        <title>Draft genome of Gammaproteobacteria bacterium LSUCC0057, a member of the SAR92 clade.</title>
        <authorList>
            <person name="Lanclos V.C."/>
            <person name="Doiron C."/>
            <person name="Henson M.W."/>
            <person name="Thrash J.C."/>
        </authorList>
    </citation>
    <scope>NUCLEOTIDE SEQUENCE [LARGE SCALE GENOMIC DNA]</scope>
    <source>
        <strain evidence="1 2">LSUCC0057</strain>
    </source>
</reference>
<dbReference type="PANTHER" id="PTHR35175">
    <property type="entry name" value="DUF1289 DOMAIN-CONTAINING PROTEIN"/>
    <property type="match status" value="1"/>
</dbReference>
<dbReference type="PANTHER" id="PTHR35175:SF2">
    <property type="entry name" value="DUF1289 DOMAIN-CONTAINING PROTEIN"/>
    <property type="match status" value="1"/>
</dbReference>
<evidence type="ECO:0000313" key="1">
    <source>
        <dbReference type="EMBL" id="TFH68405.1"/>
    </source>
</evidence>
<organism evidence="1 2">
    <name type="scientific">Gammaproteobacteria bacterium LSUCC0057</name>
    <dbReference type="NCBI Taxonomy" id="2559237"/>
    <lineage>
        <taxon>Bacteria</taxon>
        <taxon>Pseudomonadati</taxon>
        <taxon>Pseudomonadota</taxon>
        <taxon>Gammaproteobacteria</taxon>
        <taxon>Cellvibrionales</taxon>
        <taxon>Porticoccaceae</taxon>
        <taxon>SAR92 clade</taxon>
    </lineage>
</organism>